<name>A0AA38MCR4_9CUCU</name>
<dbReference type="Proteomes" id="UP001168821">
    <property type="component" value="Unassembled WGS sequence"/>
</dbReference>
<dbReference type="GO" id="GO:0016491">
    <property type="term" value="F:oxidoreductase activity"/>
    <property type="evidence" value="ECO:0007669"/>
    <property type="project" value="UniProtKB-KW"/>
</dbReference>
<evidence type="ECO:0000313" key="4">
    <source>
        <dbReference type="Proteomes" id="UP001168821"/>
    </source>
</evidence>
<organism evidence="3 4">
    <name type="scientific">Zophobas morio</name>
    <dbReference type="NCBI Taxonomy" id="2755281"/>
    <lineage>
        <taxon>Eukaryota</taxon>
        <taxon>Metazoa</taxon>
        <taxon>Ecdysozoa</taxon>
        <taxon>Arthropoda</taxon>
        <taxon>Hexapoda</taxon>
        <taxon>Insecta</taxon>
        <taxon>Pterygota</taxon>
        <taxon>Neoptera</taxon>
        <taxon>Endopterygota</taxon>
        <taxon>Coleoptera</taxon>
        <taxon>Polyphaga</taxon>
        <taxon>Cucujiformia</taxon>
        <taxon>Tenebrionidae</taxon>
        <taxon>Zophobas</taxon>
    </lineage>
</organism>
<protein>
    <recommendedName>
        <fullName evidence="5">Dehydrogenase/reductase SDR family member 11</fullName>
    </recommendedName>
</protein>
<dbReference type="EMBL" id="JALNTZ010000005">
    <property type="protein sequence ID" value="KAJ3651609.1"/>
    <property type="molecule type" value="Genomic_DNA"/>
</dbReference>
<keyword evidence="2" id="KW-0560">Oxidoreductase</keyword>
<accession>A0AA38MCR4</accession>
<dbReference type="InterPro" id="IPR036291">
    <property type="entry name" value="NAD(P)-bd_dom_sf"/>
</dbReference>
<sequence length="79" mass="8487">MVISMDRWSGKVAIITGASSGIGAATAEALVQSGLTVVGLARRSQLVEEQAKKLSNKKGKLHAFKCDVRKEEDILRAFD</sequence>
<reference evidence="3" key="1">
    <citation type="journal article" date="2023" name="G3 (Bethesda)">
        <title>Whole genome assemblies of Zophobas morio and Tenebrio molitor.</title>
        <authorList>
            <person name="Kaur S."/>
            <person name="Stinson S.A."/>
            <person name="diCenzo G.C."/>
        </authorList>
    </citation>
    <scope>NUCLEOTIDE SEQUENCE</scope>
    <source>
        <strain evidence="3">QUZm001</strain>
    </source>
</reference>
<dbReference type="InterPro" id="IPR002347">
    <property type="entry name" value="SDR_fam"/>
</dbReference>
<dbReference type="Gene3D" id="3.40.50.720">
    <property type="entry name" value="NAD(P)-binding Rossmann-like Domain"/>
    <property type="match status" value="1"/>
</dbReference>
<dbReference type="Pfam" id="PF00106">
    <property type="entry name" value="adh_short"/>
    <property type="match status" value="1"/>
</dbReference>
<evidence type="ECO:0000313" key="3">
    <source>
        <dbReference type="EMBL" id="KAJ3651609.1"/>
    </source>
</evidence>
<dbReference type="SUPFAM" id="SSF51735">
    <property type="entry name" value="NAD(P)-binding Rossmann-fold domains"/>
    <property type="match status" value="1"/>
</dbReference>
<keyword evidence="4" id="KW-1185">Reference proteome</keyword>
<evidence type="ECO:0000256" key="1">
    <source>
        <dbReference type="ARBA" id="ARBA00006484"/>
    </source>
</evidence>
<comment type="similarity">
    <text evidence="1">Belongs to the short-chain dehydrogenases/reductases (SDR) family.</text>
</comment>
<gene>
    <name evidence="3" type="ORF">Zmor_017638</name>
</gene>
<evidence type="ECO:0000256" key="2">
    <source>
        <dbReference type="ARBA" id="ARBA00023002"/>
    </source>
</evidence>
<dbReference type="PANTHER" id="PTHR43115:SF4">
    <property type="entry name" value="DEHYDROGENASE_REDUCTASE SDR FAMILY MEMBER 11"/>
    <property type="match status" value="1"/>
</dbReference>
<dbReference type="PANTHER" id="PTHR43115">
    <property type="entry name" value="DEHYDROGENASE/REDUCTASE SDR FAMILY MEMBER 11"/>
    <property type="match status" value="1"/>
</dbReference>
<evidence type="ECO:0008006" key="5">
    <source>
        <dbReference type="Google" id="ProtNLM"/>
    </source>
</evidence>
<comment type="caution">
    <text evidence="3">The sequence shown here is derived from an EMBL/GenBank/DDBJ whole genome shotgun (WGS) entry which is preliminary data.</text>
</comment>
<dbReference type="AlphaFoldDB" id="A0AA38MCR4"/>
<proteinExistence type="inferred from homology"/>